<comment type="caution">
    <text evidence="2">The sequence shown here is derived from an EMBL/GenBank/DDBJ whole genome shotgun (WGS) entry which is preliminary data.</text>
</comment>
<evidence type="ECO:0000313" key="3">
    <source>
        <dbReference type="Proteomes" id="UP001390339"/>
    </source>
</evidence>
<evidence type="ECO:0000256" key="1">
    <source>
        <dbReference type="SAM" id="SignalP"/>
    </source>
</evidence>
<reference evidence="2 3" key="1">
    <citation type="journal article" date="2024" name="IMA Fungus">
        <title>Apiospora arundinis, a panoply of carbohydrate-active enzymes and secondary metabolites.</title>
        <authorList>
            <person name="Sorensen T."/>
            <person name="Petersen C."/>
            <person name="Muurmann A.T."/>
            <person name="Christiansen J.V."/>
            <person name="Brundto M.L."/>
            <person name="Overgaard C.K."/>
            <person name="Boysen A.T."/>
            <person name="Wollenberg R.D."/>
            <person name="Larsen T.O."/>
            <person name="Sorensen J.L."/>
            <person name="Nielsen K.L."/>
            <person name="Sondergaard T.E."/>
        </authorList>
    </citation>
    <scope>NUCLEOTIDE SEQUENCE [LARGE SCALE GENOMIC DNA]</scope>
    <source>
        <strain evidence="2 3">AAU 773</strain>
    </source>
</reference>
<keyword evidence="1" id="KW-0732">Signal</keyword>
<organism evidence="2 3">
    <name type="scientific">Apiospora arundinis</name>
    <dbReference type="NCBI Taxonomy" id="335852"/>
    <lineage>
        <taxon>Eukaryota</taxon>
        <taxon>Fungi</taxon>
        <taxon>Dikarya</taxon>
        <taxon>Ascomycota</taxon>
        <taxon>Pezizomycotina</taxon>
        <taxon>Sordariomycetes</taxon>
        <taxon>Xylariomycetidae</taxon>
        <taxon>Amphisphaeriales</taxon>
        <taxon>Apiosporaceae</taxon>
        <taxon>Apiospora</taxon>
    </lineage>
</organism>
<feature type="signal peptide" evidence="1">
    <location>
        <begin position="1"/>
        <end position="17"/>
    </location>
</feature>
<dbReference type="Proteomes" id="UP001390339">
    <property type="component" value="Unassembled WGS sequence"/>
</dbReference>
<proteinExistence type="predicted"/>
<dbReference type="Gene3D" id="3.30.530.20">
    <property type="match status" value="1"/>
</dbReference>
<feature type="chain" id="PRO_5045319210" description="Coenzyme Q-binding protein COQ10 START domain-containing protein" evidence="1">
    <location>
        <begin position="18"/>
        <end position="237"/>
    </location>
</feature>
<sequence length="237" mass="26257">MLLSVLILIWAAPLLDWKNHGVQGRPATAAAVRRGDTNINWGSIRCPAANSLETLPTPTYPTEKGIFLVCTELVINASPQDVYHALFDFRAYPSWSSFVRDIALPPEVVKTPDDVRVGLVTRFTTTGIVPLINTTSVEIVTVMKGSFDMGEDDDAASENPPYLMATWRYDDELHGTASRSEHPSILVDRGDGTTLYTSYETYFAGPGTLLLLPFKQTLQERYTQQGLDLKAYVEKAK</sequence>
<protein>
    <recommendedName>
        <fullName evidence="4">Coenzyme Q-binding protein COQ10 START domain-containing protein</fullName>
    </recommendedName>
</protein>
<gene>
    <name evidence="2" type="ORF">PGQ11_012496</name>
</gene>
<evidence type="ECO:0008006" key="4">
    <source>
        <dbReference type="Google" id="ProtNLM"/>
    </source>
</evidence>
<dbReference type="CDD" id="cd07822">
    <property type="entry name" value="SRPBCC_4"/>
    <property type="match status" value="1"/>
</dbReference>
<evidence type="ECO:0000313" key="2">
    <source>
        <dbReference type="EMBL" id="KAK8856584.1"/>
    </source>
</evidence>
<keyword evidence="3" id="KW-1185">Reference proteome</keyword>
<dbReference type="EMBL" id="JAPCWZ010000007">
    <property type="protein sequence ID" value="KAK8856584.1"/>
    <property type="molecule type" value="Genomic_DNA"/>
</dbReference>
<dbReference type="InterPro" id="IPR023393">
    <property type="entry name" value="START-like_dom_sf"/>
</dbReference>
<name>A0ABR2I363_9PEZI</name>
<accession>A0ABR2I363</accession>
<dbReference type="SUPFAM" id="SSF55961">
    <property type="entry name" value="Bet v1-like"/>
    <property type="match status" value="1"/>
</dbReference>